<feature type="region of interest" description="Disordered" evidence="2">
    <location>
        <begin position="160"/>
        <end position="207"/>
    </location>
</feature>
<feature type="region of interest" description="Disordered" evidence="2">
    <location>
        <begin position="222"/>
        <end position="277"/>
    </location>
</feature>
<evidence type="ECO:0000313" key="3">
    <source>
        <dbReference type="EMBL" id="GES98249.1"/>
    </source>
</evidence>
<keyword evidence="1" id="KW-0175">Coiled coil</keyword>
<dbReference type="EMBL" id="BLAL01000266">
    <property type="protein sequence ID" value="GES98249.1"/>
    <property type="molecule type" value="Genomic_DNA"/>
</dbReference>
<name>A0A8H3M841_9GLOM</name>
<feature type="compositionally biased region" description="Polar residues" evidence="2">
    <location>
        <begin position="160"/>
        <end position="199"/>
    </location>
</feature>
<reference evidence="3" key="1">
    <citation type="submission" date="2019-10" db="EMBL/GenBank/DDBJ databases">
        <title>Conservation and host-specific expression of non-tandemly repeated heterogenous ribosome RNA gene in arbuscular mycorrhizal fungi.</title>
        <authorList>
            <person name="Maeda T."/>
            <person name="Kobayashi Y."/>
            <person name="Nakagawa T."/>
            <person name="Ezawa T."/>
            <person name="Yamaguchi K."/>
            <person name="Bino T."/>
            <person name="Nishimoto Y."/>
            <person name="Shigenobu S."/>
            <person name="Kawaguchi M."/>
        </authorList>
    </citation>
    <scope>NUCLEOTIDE SEQUENCE</scope>
    <source>
        <strain evidence="3">HR1</strain>
    </source>
</reference>
<evidence type="ECO:0000256" key="2">
    <source>
        <dbReference type="SAM" id="MobiDB-lite"/>
    </source>
</evidence>
<sequence>MNISVMTVHLQGSDSELAKPISIFLFRTSRTLLGREHKLLSIDVEVNEIGLELMLGYYVSIDSLDERNTGVSLSNMQSELDSLKQRVIELLAENAEIKAENAEVKAENAKLRQAMEENEARFVKLEQSDKEKAELIAELNCDVGKIKQEQIAINVSVQDGTSVVKSPTRSELQVTSQSSISPPIEGNSENSSDVTQPTHAGSKLLEDRQTDEFLISVSKKEVSDMMRQRNREKKLLRGSTYSSQDQDELSIFQNNSSMPLEDSVETETNTSSSQSSIKLSVCGTGEAQVLPKDTKVSHDYIVAQDFIQEVSSELIDEDDVQVIDGNQELTTDMTIEVELAHLFLEVSIEGKNTTQARQKEISCRYSYGKRFEESVQEIIARDNVSDQTARKQLFQDIIKHLSGITLETLRKRTQRAIKIYKLFEKIGVDRIKNIKSYSADSISKFTKHQIQIILNYFGGSCYADAEIKKPNSYSECKDIEKVRPKVPLEKSQGSVPKKLPDVKISTPPTSQTSKANQTNALEVQEKYLDSVERM</sequence>
<comment type="caution">
    <text evidence="3">The sequence shown here is derived from an EMBL/GenBank/DDBJ whole genome shotgun (WGS) entry which is preliminary data.</text>
</comment>
<dbReference type="Proteomes" id="UP000615446">
    <property type="component" value="Unassembled WGS sequence"/>
</dbReference>
<feature type="coiled-coil region" evidence="1">
    <location>
        <begin position="73"/>
        <end position="128"/>
    </location>
</feature>
<feature type="compositionally biased region" description="Low complexity" evidence="2">
    <location>
        <begin position="266"/>
        <end position="277"/>
    </location>
</feature>
<feature type="compositionally biased region" description="Polar residues" evidence="2">
    <location>
        <begin position="506"/>
        <end position="521"/>
    </location>
</feature>
<proteinExistence type="predicted"/>
<organism evidence="3 4">
    <name type="scientific">Rhizophagus clarus</name>
    <dbReference type="NCBI Taxonomy" id="94130"/>
    <lineage>
        <taxon>Eukaryota</taxon>
        <taxon>Fungi</taxon>
        <taxon>Fungi incertae sedis</taxon>
        <taxon>Mucoromycota</taxon>
        <taxon>Glomeromycotina</taxon>
        <taxon>Glomeromycetes</taxon>
        <taxon>Glomerales</taxon>
        <taxon>Glomeraceae</taxon>
        <taxon>Rhizophagus</taxon>
    </lineage>
</organism>
<evidence type="ECO:0000313" key="4">
    <source>
        <dbReference type="Proteomes" id="UP000615446"/>
    </source>
</evidence>
<dbReference type="OrthoDB" id="2419564at2759"/>
<protein>
    <submittedName>
        <fullName evidence="3">Uncharacterized protein</fullName>
    </submittedName>
</protein>
<feature type="compositionally biased region" description="Basic and acidic residues" evidence="2">
    <location>
        <begin position="222"/>
        <end position="235"/>
    </location>
</feature>
<gene>
    <name evidence="3" type="ORF">RCL2_002480500</name>
</gene>
<accession>A0A8H3M841</accession>
<dbReference type="AlphaFoldDB" id="A0A8H3M841"/>
<feature type="region of interest" description="Disordered" evidence="2">
    <location>
        <begin position="487"/>
        <end position="522"/>
    </location>
</feature>
<evidence type="ECO:0000256" key="1">
    <source>
        <dbReference type="SAM" id="Coils"/>
    </source>
</evidence>